<dbReference type="Proteomes" id="UP000177610">
    <property type="component" value="Unassembled WGS sequence"/>
</dbReference>
<proteinExistence type="predicted"/>
<accession>A0A1F5N9M7</accession>
<evidence type="ECO:0000313" key="2">
    <source>
        <dbReference type="Proteomes" id="UP000177610"/>
    </source>
</evidence>
<evidence type="ECO:0000313" key="1">
    <source>
        <dbReference type="EMBL" id="OGE74339.1"/>
    </source>
</evidence>
<protein>
    <recommendedName>
        <fullName evidence="3">Nitroreductase domain-containing protein</fullName>
    </recommendedName>
</protein>
<evidence type="ECO:0008006" key="3">
    <source>
        <dbReference type="Google" id="ProtNLM"/>
    </source>
</evidence>
<comment type="caution">
    <text evidence="1">The sequence shown here is derived from an EMBL/GenBank/DDBJ whole genome shotgun (WGS) entry which is preliminary data.</text>
</comment>
<dbReference type="Gene3D" id="3.40.109.10">
    <property type="entry name" value="NADH Oxidase"/>
    <property type="match status" value="1"/>
</dbReference>
<dbReference type="STRING" id="1817821.A2717_02245"/>
<dbReference type="SUPFAM" id="SSF55469">
    <property type="entry name" value="FMN-dependent nitroreductase-like"/>
    <property type="match status" value="2"/>
</dbReference>
<dbReference type="GO" id="GO:0016491">
    <property type="term" value="F:oxidoreductase activity"/>
    <property type="evidence" value="ECO:0007669"/>
    <property type="project" value="InterPro"/>
</dbReference>
<dbReference type="Gene3D" id="3.40.109.30">
    <property type="entry name" value="putative nitroreductase (tm1586), domain 2"/>
    <property type="match status" value="1"/>
</dbReference>
<name>A0A1F5N9M7_9BACT</name>
<dbReference type="EMBL" id="MFEH01000001">
    <property type="protein sequence ID" value="OGE74339.1"/>
    <property type="molecule type" value="Genomic_DNA"/>
</dbReference>
<sequence length="353" mass="39647">MREIIKQILNQAVLAPSGDNSQPWKFKLKDNGVFVYIVFGADDSFYNFEERGSYIGIGALIENIKILAGVTGFETAIKLFPEENISGLIAEVTFLPSDKRDSNQAKQIPLRVTNRKPYLSKSIPPEDLNILLNVPRENNIKKYFILEDPVAIKALSSTLNLNERLILENKKIHDGLFKYIRWSKTDEDKTKNGMYIKTLELAPLQEKAFKLFRNWQIINFLNHFGVSKMVSKDSAKLYASTPAYGIIATAGLSEDQLILAGRFFQRVWLTGTGLGLSMQPVAAILFLAQRINGGDTSEFLPKQMDLIKNAENKIRQIFSLSSDEIPIMIFRLGYADPPSAGSIKRSPVIIGNI</sequence>
<organism evidence="1 2">
    <name type="scientific">Candidatus Doudnabacteria bacterium RIFCSPHIGHO2_01_FULL_41_86</name>
    <dbReference type="NCBI Taxonomy" id="1817821"/>
    <lineage>
        <taxon>Bacteria</taxon>
        <taxon>Candidatus Doudnaibacteriota</taxon>
    </lineage>
</organism>
<reference evidence="1 2" key="1">
    <citation type="journal article" date="2016" name="Nat. Commun.">
        <title>Thousands of microbial genomes shed light on interconnected biogeochemical processes in an aquifer system.</title>
        <authorList>
            <person name="Anantharaman K."/>
            <person name="Brown C.T."/>
            <person name="Hug L.A."/>
            <person name="Sharon I."/>
            <person name="Castelle C.J."/>
            <person name="Probst A.J."/>
            <person name="Thomas B.C."/>
            <person name="Singh A."/>
            <person name="Wilkins M.J."/>
            <person name="Karaoz U."/>
            <person name="Brodie E.L."/>
            <person name="Williams K.H."/>
            <person name="Hubbard S.S."/>
            <person name="Banfield J.F."/>
        </authorList>
    </citation>
    <scope>NUCLEOTIDE SEQUENCE [LARGE SCALE GENOMIC DNA]</scope>
</reference>
<gene>
    <name evidence="1" type="ORF">A2717_02245</name>
</gene>
<dbReference type="InterPro" id="IPR000415">
    <property type="entry name" value="Nitroreductase-like"/>
</dbReference>
<dbReference type="AlphaFoldDB" id="A0A1F5N9M7"/>